<organism evidence="1 2">
    <name type="scientific">Vibrio algivorus</name>
    <dbReference type="NCBI Taxonomy" id="1667024"/>
    <lineage>
        <taxon>Bacteria</taxon>
        <taxon>Pseudomonadati</taxon>
        <taxon>Pseudomonadota</taxon>
        <taxon>Gammaproteobacteria</taxon>
        <taxon>Vibrionales</taxon>
        <taxon>Vibrionaceae</taxon>
        <taxon>Vibrio</taxon>
    </lineage>
</organism>
<dbReference type="SUPFAM" id="SSF56112">
    <property type="entry name" value="Protein kinase-like (PK-like)"/>
    <property type="match status" value="1"/>
</dbReference>
<dbReference type="PANTHER" id="PTHR22603:SF66">
    <property type="entry name" value="ETHANOLAMINE KINASE"/>
    <property type="match status" value="1"/>
</dbReference>
<dbReference type="EMBL" id="VMKJ01000029">
    <property type="protein sequence ID" value="TVO34721.1"/>
    <property type="molecule type" value="Genomic_DNA"/>
</dbReference>
<dbReference type="InterPro" id="IPR011009">
    <property type="entry name" value="Kinase-like_dom_sf"/>
</dbReference>
<dbReference type="GO" id="GO:0005737">
    <property type="term" value="C:cytoplasm"/>
    <property type="evidence" value="ECO:0007669"/>
    <property type="project" value="TreeGrafter"/>
</dbReference>
<dbReference type="GO" id="GO:0006646">
    <property type="term" value="P:phosphatidylethanolamine biosynthetic process"/>
    <property type="evidence" value="ECO:0007669"/>
    <property type="project" value="TreeGrafter"/>
</dbReference>
<dbReference type="Gene3D" id="3.90.1200.10">
    <property type="match status" value="1"/>
</dbReference>
<protein>
    <submittedName>
        <fullName evidence="1">Phosphotransferase</fullName>
    </submittedName>
</protein>
<dbReference type="Gene3D" id="3.30.200.20">
    <property type="entry name" value="Phosphorylase Kinase, domain 1"/>
    <property type="match status" value="1"/>
</dbReference>
<dbReference type="Pfam" id="PF01633">
    <property type="entry name" value="Choline_kinase"/>
    <property type="match status" value="1"/>
</dbReference>
<keyword evidence="1" id="KW-0808">Transferase</keyword>
<dbReference type="AlphaFoldDB" id="A0A557P248"/>
<proteinExistence type="predicted"/>
<dbReference type="Proteomes" id="UP000319828">
    <property type="component" value="Unassembled WGS sequence"/>
</dbReference>
<dbReference type="OrthoDB" id="179763at2"/>
<reference evidence="1 2" key="1">
    <citation type="submission" date="2019-07" db="EMBL/GenBank/DDBJ databases">
        <title>The draft genome sequence of Vibrio algivorus M1486.</title>
        <authorList>
            <person name="Meng X."/>
        </authorList>
    </citation>
    <scope>NUCLEOTIDE SEQUENCE [LARGE SCALE GENOMIC DNA]</scope>
    <source>
        <strain evidence="1 2">M1486</strain>
    </source>
</reference>
<sequence>MDKVTSLKEQYIKQDPSLIALQAQWPESISDIQPLQGGLTNQCWKITTSCGRHYVWRPHSVSTQSFSINRSNEFEVLNILEGFALSPSVQALLPQGLLVEWVDGVTLMGQHSEQLSTLVVKCLVSLHQYPLPQTHSLPIFDYQSCIQNYWQSLPSQQQTTRYQQWFEAFYQQYDELRNRTESILAPCLCHFDLGSYNIIQKANLDLVVIDWEYAAISSPVVDLATTILAEQLNVKESVECYLELRGLDIDKAQFIAIVEEWLPYLRFMALLWHQVNFSLHQRTSDKQAIEVLIRQLDLPE</sequence>
<dbReference type="PANTHER" id="PTHR22603">
    <property type="entry name" value="CHOLINE/ETHANOALAMINE KINASE"/>
    <property type="match status" value="1"/>
</dbReference>
<comment type="caution">
    <text evidence="1">The sequence shown here is derived from an EMBL/GenBank/DDBJ whole genome shotgun (WGS) entry which is preliminary data.</text>
</comment>
<dbReference type="GO" id="GO:0004305">
    <property type="term" value="F:ethanolamine kinase activity"/>
    <property type="evidence" value="ECO:0007669"/>
    <property type="project" value="TreeGrafter"/>
</dbReference>
<name>A0A557P248_9VIBR</name>
<evidence type="ECO:0000313" key="1">
    <source>
        <dbReference type="EMBL" id="TVO34721.1"/>
    </source>
</evidence>
<gene>
    <name evidence="1" type="ORF">FOF44_13040</name>
</gene>
<accession>A0A557P248</accession>
<evidence type="ECO:0000313" key="2">
    <source>
        <dbReference type="Proteomes" id="UP000319828"/>
    </source>
</evidence>